<evidence type="ECO:0000256" key="7">
    <source>
        <dbReference type="ARBA" id="ARBA00022840"/>
    </source>
</evidence>
<evidence type="ECO:0000256" key="10">
    <source>
        <dbReference type="SAM" id="Phobius"/>
    </source>
</evidence>
<dbReference type="SUPFAM" id="SSF55874">
    <property type="entry name" value="ATPase domain of HSP90 chaperone/DNA topoisomerase II/histidine kinase"/>
    <property type="match status" value="1"/>
</dbReference>
<keyword evidence="10" id="KW-0812">Transmembrane</keyword>
<evidence type="ECO:0000256" key="4">
    <source>
        <dbReference type="ARBA" id="ARBA00022679"/>
    </source>
</evidence>
<evidence type="ECO:0000313" key="12">
    <source>
        <dbReference type="EMBL" id="OJG15883.1"/>
    </source>
</evidence>
<dbReference type="Gene3D" id="1.10.287.130">
    <property type="match status" value="1"/>
</dbReference>
<dbReference type="InterPro" id="IPR036097">
    <property type="entry name" value="HisK_dim/P_sf"/>
</dbReference>
<keyword evidence="7" id="KW-0067">ATP-binding</keyword>
<dbReference type="GO" id="GO:0005524">
    <property type="term" value="F:ATP binding"/>
    <property type="evidence" value="ECO:0007669"/>
    <property type="project" value="UniProtKB-KW"/>
</dbReference>
<dbReference type="PROSITE" id="PS50109">
    <property type="entry name" value="HIS_KIN"/>
    <property type="match status" value="1"/>
</dbReference>
<keyword evidence="5" id="KW-0547">Nucleotide-binding</keyword>
<accession>A0A1L8R812</accession>
<name>A0A1L8R812_9ENTE</name>
<organism evidence="12 13">
    <name type="scientific">Enterococcus canintestini</name>
    <dbReference type="NCBI Taxonomy" id="317010"/>
    <lineage>
        <taxon>Bacteria</taxon>
        <taxon>Bacillati</taxon>
        <taxon>Bacillota</taxon>
        <taxon>Bacilli</taxon>
        <taxon>Lactobacillales</taxon>
        <taxon>Enterococcaceae</taxon>
        <taxon>Enterococcus</taxon>
    </lineage>
</organism>
<dbReference type="InterPro" id="IPR036890">
    <property type="entry name" value="HATPase_C_sf"/>
</dbReference>
<evidence type="ECO:0000256" key="6">
    <source>
        <dbReference type="ARBA" id="ARBA00022777"/>
    </source>
</evidence>
<evidence type="ECO:0000256" key="8">
    <source>
        <dbReference type="ARBA" id="ARBA00023012"/>
    </source>
</evidence>
<dbReference type="Proteomes" id="UP000182835">
    <property type="component" value="Unassembled WGS sequence"/>
</dbReference>
<keyword evidence="9" id="KW-0175">Coiled coil</keyword>
<dbReference type="CDD" id="cd00082">
    <property type="entry name" value="HisKA"/>
    <property type="match status" value="1"/>
</dbReference>
<keyword evidence="8" id="KW-0902">Two-component regulatory system</keyword>
<dbReference type="Pfam" id="PF02518">
    <property type="entry name" value="HATPase_c"/>
    <property type="match status" value="1"/>
</dbReference>
<feature type="domain" description="Histidine kinase" evidence="11">
    <location>
        <begin position="374"/>
        <end position="596"/>
    </location>
</feature>
<dbReference type="AlphaFoldDB" id="A0A1L8R812"/>
<comment type="catalytic activity">
    <reaction evidence="1">
        <text>ATP + protein L-histidine = ADP + protein N-phospho-L-histidine.</text>
        <dbReference type="EC" id="2.7.13.3"/>
    </reaction>
</comment>
<proteinExistence type="predicted"/>
<evidence type="ECO:0000313" key="13">
    <source>
        <dbReference type="Proteomes" id="UP000182835"/>
    </source>
</evidence>
<evidence type="ECO:0000256" key="5">
    <source>
        <dbReference type="ARBA" id="ARBA00022741"/>
    </source>
</evidence>
<sequence length="603" mass="68270">MKKLTKKMNALFITVMVITFLGIIITALSYHNIQQEALKKGKTQLEQVNEVSTKLIVAEVASSANDLDSFIIDTVDASVPLQLPQQNDLLSQFFKRNSAFAGIFLFDKTGQELEHHFASEDATVNDELADKVKQDPFFSNALKGQVTQNGKAYFINQNSFFNLYHPIYNAKKESVGLVVVPLNLEQLFLAKIQPTDTDQRYPLMKNEKMEVVMHPAKEQVGLNIITGRQKKFPNLDYTDLERLDRYQKQHEKGSLSYHSYWWNESNLTSVLKLNAFQWVKIGEERFVIANTSDFYQDNGWILHDLLINLGLVVILLMVASLLVLMARLNARQQQVANENQRLKDKRQLESEKHQLEKRLLQESKMETIGLVTTGIVHDMNNFLTPLLGNIELLMTEYKDDPELFEDLKDMHFAAKKGQQLSQRILHFSKEQDQIKKVQSLTAAVTEAIAVMKILIPRSVTIKANIELKADALFQQDDVQVLLYNLITNAYQARADATITVSLTTPSAAMQEKIANQAIIYQNKNLAMIQVSDNGPGIDQSIQDQIFTPFLTTRKEEGGTGLGLFVVSSIIKRNSWLLEVTSSPAGTCFSLIIPIIKKEDTLNS</sequence>
<evidence type="ECO:0000256" key="3">
    <source>
        <dbReference type="ARBA" id="ARBA00022553"/>
    </source>
</evidence>
<gene>
    <name evidence="12" type="ORF">RU96_GL001860</name>
</gene>
<dbReference type="InterPro" id="IPR003594">
    <property type="entry name" value="HATPase_dom"/>
</dbReference>
<dbReference type="InterPro" id="IPR005467">
    <property type="entry name" value="His_kinase_dom"/>
</dbReference>
<keyword evidence="6" id="KW-0418">Kinase</keyword>
<dbReference type="PANTHER" id="PTHR43065:SF46">
    <property type="entry name" value="C4-DICARBOXYLATE TRANSPORT SENSOR PROTEIN DCTB"/>
    <property type="match status" value="1"/>
</dbReference>
<dbReference type="Gene3D" id="3.30.450.20">
    <property type="entry name" value="PAS domain"/>
    <property type="match status" value="1"/>
</dbReference>
<dbReference type="CDD" id="cd18773">
    <property type="entry name" value="PDC1_HK_sensor"/>
    <property type="match status" value="1"/>
</dbReference>
<dbReference type="SUPFAM" id="SSF47384">
    <property type="entry name" value="Homodimeric domain of signal transducing histidine kinase"/>
    <property type="match status" value="1"/>
</dbReference>
<keyword evidence="10" id="KW-1133">Transmembrane helix</keyword>
<dbReference type="EC" id="2.7.13.3" evidence="2"/>
<comment type="caution">
    <text evidence="12">The sequence shown here is derived from an EMBL/GenBank/DDBJ whole genome shotgun (WGS) entry which is preliminary data.</text>
</comment>
<dbReference type="SMART" id="SM00387">
    <property type="entry name" value="HATPase_c"/>
    <property type="match status" value="1"/>
</dbReference>
<feature type="transmembrane region" description="Helical" evidence="10">
    <location>
        <begin position="305"/>
        <end position="324"/>
    </location>
</feature>
<keyword evidence="3" id="KW-0597">Phosphoprotein</keyword>
<dbReference type="GO" id="GO:0000155">
    <property type="term" value="F:phosphorelay sensor kinase activity"/>
    <property type="evidence" value="ECO:0007669"/>
    <property type="project" value="InterPro"/>
</dbReference>
<dbReference type="PRINTS" id="PR00344">
    <property type="entry name" value="BCTRLSENSOR"/>
</dbReference>
<protein>
    <recommendedName>
        <fullName evidence="2">histidine kinase</fullName>
        <ecNumber evidence="2">2.7.13.3</ecNumber>
    </recommendedName>
</protein>
<evidence type="ECO:0000256" key="9">
    <source>
        <dbReference type="SAM" id="Coils"/>
    </source>
</evidence>
<dbReference type="InterPro" id="IPR004358">
    <property type="entry name" value="Sig_transdc_His_kin-like_C"/>
</dbReference>
<dbReference type="PANTHER" id="PTHR43065">
    <property type="entry name" value="SENSOR HISTIDINE KINASE"/>
    <property type="match status" value="1"/>
</dbReference>
<dbReference type="RefSeq" id="WP_071864248.1">
    <property type="nucleotide sequence ID" value="NZ_JBHLVQ010000013.1"/>
</dbReference>
<feature type="coiled-coil region" evidence="9">
    <location>
        <begin position="325"/>
        <end position="365"/>
    </location>
</feature>
<evidence type="ECO:0000259" key="11">
    <source>
        <dbReference type="PROSITE" id="PS50109"/>
    </source>
</evidence>
<dbReference type="InterPro" id="IPR003661">
    <property type="entry name" value="HisK_dim/P_dom"/>
</dbReference>
<evidence type="ECO:0000256" key="1">
    <source>
        <dbReference type="ARBA" id="ARBA00000085"/>
    </source>
</evidence>
<evidence type="ECO:0000256" key="2">
    <source>
        <dbReference type="ARBA" id="ARBA00012438"/>
    </source>
</evidence>
<keyword evidence="4" id="KW-0808">Transferase</keyword>
<dbReference type="OrthoDB" id="9815750at2"/>
<dbReference type="EMBL" id="JXKG01000004">
    <property type="protein sequence ID" value="OJG15883.1"/>
    <property type="molecule type" value="Genomic_DNA"/>
</dbReference>
<dbReference type="Gene3D" id="3.30.565.10">
    <property type="entry name" value="Histidine kinase-like ATPase, C-terminal domain"/>
    <property type="match status" value="1"/>
</dbReference>
<dbReference type="STRING" id="317010.RU96_GL001860"/>
<keyword evidence="10" id="KW-0472">Membrane</keyword>
<reference evidence="12 13" key="1">
    <citation type="submission" date="2014-12" db="EMBL/GenBank/DDBJ databases">
        <title>Draft genome sequences of 29 type strains of Enterococci.</title>
        <authorList>
            <person name="Zhong Z."/>
            <person name="Sun Z."/>
            <person name="Liu W."/>
            <person name="Zhang W."/>
            <person name="Zhang H."/>
        </authorList>
    </citation>
    <scope>NUCLEOTIDE SEQUENCE [LARGE SCALE GENOMIC DNA]</scope>
    <source>
        <strain evidence="12 13">DSM 21207</strain>
    </source>
</reference>